<dbReference type="RefSeq" id="WP_162344523.1">
    <property type="nucleotide sequence ID" value="NZ_JAAEAA010000001.1"/>
</dbReference>
<feature type="transmembrane region" description="Helical" evidence="1">
    <location>
        <begin position="94"/>
        <end position="113"/>
    </location>
</feature>
<keyword evidence="1" id="KW-1133">Transmembrane helix</keyword>
<keyword evidence="3" id="KW-1185">Reference proteome</keyword>
<organism evidence="2 3">
    <name type="scientific">Pontibacter fetidus</name>
    <dbReference type="NCBI Taxonomy" id="2700082"/>
    <lineage>
        <taxon>Bacteria</taxon>
        <taxon>Pseudomonadati</taxon>
        <taxon>Bacteroidota</taxon>
        <taxon>Cytophagia</taxon>
        <taxon>Cytophagales</taxon>
        <taxon>Hymenobacteraceae</taxon>
        <taxon>Pontibacter</taxon>
    </lineage>
</organism>
<keyword evidence="1" id="KW-0812">Transmembrane</keyword>
<proteinExistence type="predicted"/>
<evidence type="ECO:0000313" key="3">
    <source>
        <dbReference type="Proteomes" id="UP000478546"/>
    </source>
</evidence>
<keyword evidence="1" id="KW-0472">Membrane</keyword>
<evidence type="ECO:0000256" key="1">
    <source>
        <dbReference type="SAM" id="Phobius"/>
    </source>
</evidence>
<name>A0A6B2GUH0_9BACT</name>
<accession>A0A6B2GUH0</accession>
<dbReference type="EMBL" id="JAAEAA010000001">
    <property type="protein sequence ID" value="NDK54475.1"/>
    <property type="molecule type" value="Genomic_DNA"/>
</dbReference>
<comment type="caution">
    <text evidence="2">The sequence shown here is derived from an EMBL/GenBank/DDBJ whole genome shotgun (WGS) entry which is preliminary data.</text>
</comment>
<dbReference type="Proteomes" id="UP000478546">
    <property type="component" value="Unassembled WGS sequence"/>
</dbReference>
<evidence type="ECO:0000313" key="2">
    <source>
        <dbReference type="EMBL" id="NDK54475.1"/>
    </source>
</evidence>
<protein>
    <submittedName>
        <fullName evidence="2">Uncharacterized protein</fullName>
    </submittedName>
</protein>
<dbReference type="AlphaFoldDB" id="A0A6B2GUH0"/>
<gene>
    <name evidence="2" type="ORF">GWO68_00965</name>
</gene>
<sequence>MIHMRAFIPDNTQQRLSDILRWGKLRQEQLSQAILITNESVVGFLKRQLQKGKWRAVQDVLEGKPMTNAGKFMLNELRDHIATNLVMRLGLRKVIAVSIAAIVIPLILAKLSGEAISKFTGKNK</sequence>
<reference evidence="2 3" key="1">
    <citation type="submission" date="2020-01" db="EMBL/GenBank/DDBJ databases">
        <authorList>
            <person name="Kim M.K."/>
        </authorList>
    </citation>
    <scope>NUCLEOTIDE SEQUENCE [LARGE SCALE GENOMIC DNA]</scope>
    <source>
        <strain evidence="2 3">BT213</strain>
    </source>
</reference>